<dbReference type="Gene3D" id="3.40.47.10">
    <property type="match status" value="1"/>
</dbReference>
<protein>
    <submittedName>
        <fullName evidence="1">3-hydroxy-3-methylglutaryl CoA synthase</fullName>
    </submittedName>
</protein>
<dbReference type="SUPFAM" id="SSF50249">
    <property type="entry name" value="Nucleic acid-binding proteins"/>
    <property type="match status" value="1"/>
</dbReference>
<dbReference type="GO" id="GO:0016746">
    <property type="term" value="F:acyltransferase activity"/>
    <property type="evidence" value="ECO:0007669"/>
    <property type="project" value="InterPro"/>
</dbReference>
<dbReference type="EMBL" id="RJKE01000001">
    <property type="protein sequence ID" value="ROO85803.1"/>
    <property type="molecule type" value="Genomic_DNA"/>
</dbReference>
<evidence type="ECO:0000313" key="2">
    <source>
        <dbReference type="Proteomes" id="UP000272400"/>
    </source>
</evidence>
<name>A0A3N1CWY2_9ACTN</name>
<dbReference type="InterPro" id="IPR016039">
    <property type="entry name" value="Thiolase-like"/>
</dbReference>
<organism evidence="1 2">
    <name type="scientific">Actinocorallia herbida</name>
    <dbReference type="NCBI Taxonomy" id="58109"/>
    <lineage>
        <taxon>Bacteria</taxon>
        <taxon>Bacillati</taxon>
        <taxon>Actinomycetota</taxon>
        <taxon>Actinomycetes</taxon>
        <taxon>Streptosporangiales</taxon>
        <taxon>Thermomonosporaceae</taxon>
        <taxon>Actinocorallia</taxon>
    </lineage>
</organism>
<dbReference type="RefSeq" id="WP_170201434.1">
    <property type="nucleotide sequence ID" value="NZ_RJKE01000001.1"/>
</dbReference>
<proteinExistence type="predicted"/>
<dbReference type="AlphaFoldDB" id="A0A3N1CWY2"/>
<accession>A0A3N1CWY2</accession>
<dbReference type="Proteomes" id="UP000272400">
    <property type="component" value="Unassembled WGS sequence"/>
</dbReference>
<dbReference type="InterPro" id="IPR012340">
    <property type="entry name" value="NA-bd_OB-fold"/>
</dbReference>
<dbReference type="SUPFAM" id="SSF53901">
    <property type="entry name" value="Thiolase-like"/>
    <property type="match status" value="2"/>
</dbReference>
<gene>
    <name evidence="1" type="ORF">EDD29_3352</name>
</gene>
<sequence length="459" mass="47081">MAGATITAYAVYLPGYALSTTDFRAEAGSGGRRARSVAAHDEDAVTLGVEAGRRLDGAARDVPVLHLATSEPPYLDKSSAATVHAALALPASVAALDLTGLRAGAGALRTALAAGGLAVLADRRTDAPGAPGELAQGDAAAAFAAGPDGPIRLLAAASGTVELLDRWRAPGAPHPTVWDERFTAGILRDRALDAAARALADAGLGRADHVVVACANPRAAAAARAALGGGADAEVEGLTGYTGAAHLGLLLADALDRARPGETVLAVNAADGADAFVFAVGEGLEAARCGPRVRDQLTGRVPLTYDRYLRWRGLFTVQGPNRPDPAPPAAPPMERRRAWKNALVAVRCTKCAAVTAPPGRVCAGCGAHDALRPEPLRDLPCTVVSLTEDLLAVGPDGPTVQAVVDVEGGGRRSVHVADVPEGGLAVGDVLRPVFRRISSTQGVHNYFWKARPMEKVRHG</sequence>
<reference evidence="1 2" key="1">
    <citation type="submission" date="2018-11" db="EMBL/GenBank/DDBJ databases">
        <title>Sequencing the genomes of 1000 actinobacteria strains.</title>
        <authorList>
            <person name="Klenk H.-P."/>
        </authorList>
    </citation>
    <scope>NUCLEOTIDE SEQUENCE [LARGE SCALE GENOMIC DNA]</scope>
    <source>
        <strain evidence="1 2">DSM 44254</strain>
    </source>
</reference>
<comment type="caution">
    <text evidence="1">The sequence shown here is derived from an EMBL/GenBank/DDBJ whole genome shotgun (WGS) entry which is preliminary data.</text>
</comment>
<evidence type="ECO:0000313" key="1">
    <source>
        <dbReference type="EMBL" id="ROO85803.1"/>
    </source>
</evidence>
<keyword evidence="2" id="KW-1185">Reference proteome</keyword>